<name>A0A518EYM9_9BACT</name>
<reference evidence="1 2" key="1">
    <citation type="submission" date="2019-02" db="EMBL/GenBank/DDBJ databases">
        <title>Deep-cultivation of Planctomycetes and their phenomic and genomic characterization uncovers novel biology.</title>
        <authorList>
            <person name="Wiegand S."/>
            <person name="Jogler M."/>
            <person name="Boedeker C."/>
            <person name="Pinto D."/>
            <person name="Vollmers J."/>
            <person name="Rivas-Marin E."/>
            <person name="Kohn T."/>
            <person name="Peeters S.H."/>
            <person name="Heuer A."/>
            <person name="Rast P."/>
            <person name="Oberbeckmann S."/>
            <person name="Bunk B."/>
            <person name="Jeske O."/>
            <person name="Meyerdierks A."/>
            <person name="Storesund J.E."/>
            <person name="Kallscheuer N."/>
            <person name="Luecker S."/>
            <person name="Lage O.M."/>
            <person name="Pohl T."/>
            <person name="Merkel B.J."/>
            <person name="Hornburger P."/>
            <person name="Mueller R.-W."/>
            <person name="Bruemmer F."/>
            <person name="Labrenz M."/>
            <person name="Spormann A.M."/>
            <person name="Op den Camp H."/>
            <person name="Overmann J."/>
            <person name="Amann R."/>
            <person name="Jetten M.S.M."/>
            <person name="Mascher T."/>
            <person name="Medema M.H."/>
            <person name="Devos D.P."/>
            <person name="Kaster A.-K."/>
            <person name="Ovreas L."/>
            <person name="Rohde M."/>
            <person name="Galperin M.Y."/>
            <person name="Jogler C."/>
        </authorList>
    </citation>
    <scope>NUCLEOTIDE SEQUENCE [LARGE SCALE GENOMIC DNA]</scope>
    <source>
        <strain evidence="1 2">Poly30</strain>
    </source>
</reference>
<evidence type="ECO:0000313" key="1">
    <source>
        <dbReference type="EMBL" id="QDV09196.1"/>
    </source>
</evidence>
<dbReference type="Gene3D" id="2.20.28.160">
    <property type="match status" value="1"/>
</dbReference>
<dbReference type="NCBIfam" id="TIGR01206">
    <property type="entry name" value="lysW"/>
    <property type="match status" value="1"/>
</dbReference>
<dbReference type="PANTHER" id="PTHR40393:SF1">
    <property type="entry name" value="LYSINE BIOSYNTHESIS PROTEIN-RELATED"/>
    <property type="match status" value="1"/>
</dbReference>
<dbReference type="RefSeq" id="WP_145203171.1">
    <property type="nucleotide sequence ID" value="NZ_CP036434.1"/>
</dbReference>
<sequence>MTSISKPAALCPVCEASIDAPADSITGEILACADCGAELEITSLAPLTLEEAPDVAEDWGE</sequence>
<protein>
    <submittedName>
        <fullName evidence="1">Alpha-aminoadipate carrier protein LysW</fullName>
    </submittedName>
</protein>
<dbReference type="Proteomes" id="UP000320390">
    <property type="component" value="Chromosome"/>
</dbReference>
<accession>A0A518EYM9</accession>
<proteinExistence type="predicted"/>
<dbReference type="AlphaFoldDB" id="A0A518EYM9"/>
<organism evidence="1 2">
    <name type="scientific">Saltatorellus ferox</name>
    <dbReference type="NCBI Taxonomy" id="2528018"/>
    <lineage>
        <taxon>Bacteria</taxon>
        <taxon>Pseudomonadati</taxon>
        <taxon>Planctomycetota</taxon>
        <taxon>Planctomycetia</taxon>
        <taxon>Planctomycetia incertae sedis</taxon>
        <taxon>Saltatorellus</taxon>
    </lineage>
</organism>
<dbReference type="Pfam" id="PF21344">
    <property type="entry name" value="Zn_ribbon_LysW"/>
    <property type="match status" value="1"/>
</dbReference>
<dbReference type="CDD" id="cd13946">
    <property type="entry name" value="LysW"/>
    <property type="match status" value="1"/>
</dbReference>
<dbReference type="OrthoDB" id="5686at2"/>
<gene>
    <name evidence="1" type="primary">lysW</name>
    <name evidence="1" type="ORF">Poly30_47530</name>
</gene>
<keyword evidence="2" id="KW-1185">Reference proteome</keyword>
<dbReference type="PANTHER" id="PTHR40393">
    <property type="entry name" value="LYSINE BIOSYNTHESIS PROTEIN-RELATED-RELATED"/>
    <property type="match status" value="1"/>
</dbReference>
<dbReference type="EMBL" id="CP036434">
    <property type="protein sequence ID" value="QDV09196.1"/>
    <property type="molecule type" value="Genomic_DNA"/>
</dbReference>
<dbReference type="InterPro" id="IPR005906">
    <property type="entry name" value="LysW"/>
</dbReference>
<evidence type="ECO:0000313" key="2">
    <source>
        <dbReference type="Proteomes" id="UP000320390"/>
    </source>
</evidence>